<feature type="transmembrane region" description="Helical" evidence="7">
    <location>
        <begin position="314"/>
        <end position="338"/>
    </location>
</feature>
<feature type="transmembrane region" description="Helical" evidence="7">
    <location>
        <begin position="280"/>
        <end position="302"/>
    </location>
</feature>
<dbReference type="PANTHER" id="PTHR30213">
    <property type="entry name" value="INNER MEMBRANE PROTEIN YHJD"/>
    <property type="match status" value="1"/>
</dbReference>
<comment type="subcellular location">
    <subcellularLocation>
        <location evidence="1">Cell membrane</location>
        <topology evidence="1">Multi-pass membrane protein</topology>
    </subcellularLocation>
</comment>
<evidence type="ECO:0000256" key="5">
    <source>
        <dbReference type="ARBA" id="ARBA00023136"/>
    </source>
</evidence>
<dbReference type="EMBL" id="CP003221">
    <property type="protein sequence ID" value="EGJ48876.1"/>
    <property type="molecule type" value="Genomic_DNA"/>
</dbReference>
<feature type="transmembrane region" description="Helical" evidence="7">
    <location>
        <begin position="94"/>
        <end position="123"/>
    </location>
</feature>
<evidence type="ECO:0000256" key="3">
    <source>
        <dbReference type="ARBA" id="ARBA00022692"/>
    </source>
</evidence>
<accession>F3YVR8</accession>
<gene>
    <name evidence="8" type="ORF">Desaf_0523</name>
</gene>
<sequence>MAEPVRKGPGKVQGRNESQQSDRRVSMFPDRRDPSRLDRRVPGLKSKREAAEKRQAEREEPGRGREAARPGEIPKPGWRDILKRTWAEQSKDNLSLVAAGVAFYAMLALFPAIAALISIYGLLADPAQLQSQIGEVSGVLPGDARSIIQSQLSKVVSGAGGALSLGAAVGLLLALWSASKGMKGLIQALNISYGEEESRGFLKLNAISLLLTVSGLIFFILALTAVVAMPALLDNLGLPDAVMWTVSIARWPLLALAGMLALAVLYRYAPDRDEPRWRWVSWGSAGATMAWIAASLLFSLYVSQFGNYNETYGTLGAVVILLTWLFLTAYVVLLGAELNAEMERQTRKDTTKGKPISMGRRGAHAADTIGPKP</sequence>
<evidence type="ECO:0000313" key="8">
    <source>
        <dbReference type="EMBL" id="EGJ48876.1"/>
    </source>
</evidence>
<keyword evidence="9" id="KW-1185">Reference proteome</keyword>
<dbReference type="PANTHER" id="PTHR30213:SF0">
    <property type="entry name" value="UPF0761 MEMBRANE PROTEIN YIHY"/>
    <property type="match status" value="1"/>
</dbReference>
<feature type="transmembrane region" description="Helical" evidence="7">
    <location>
        <begin position="248"/>
        <end position="268"/>
    </location>
</feature>
<feature type="region of interest" description="Disordered" evidence="6">
    <location>
        <begin position="344"/>
        <end position="373"/>
    </location>
</feature>
<evidence type="ECO:0000313" key="9">
    <source>
        <dbReference type="Proteomes" id="UP000007844"/>
    </source>
</evidence>
<organism evidence="8 9">
    <name type="scientific">Desulfocurvibacter africanus subsp. africanus str. Walvis Bay</name>
    <dbReference type="NCBI Taxonomy" id="690850"/>
    <lineage>
        <taxon>Bacteria</taxon>
        <taxon>Pseudomonadati</taxon>
        <taxon>Thermodesulfobacteriota</taxon>
        <taxon>Desulfovibrionia</taxon>
        <taxon>Desulfovibrionales</taxon>
        <taxon>Desulfovibrionaceae</taxon>
        <taxon>Desulfocurvibacter</taxon>
    </lineage>
</organism>
<dbReference type="AlphaFoldDB" id="F3YVR8"/>
<dbReference type="eggNOG" id="COG1295">
    <property type="taxonomic scope" value="Bacteria"/>
</dbReference>
<dbReference type="InterPro" id="IPR017039">
    <property type="entry name" value="Virul_fac_BrkB"/>
</dbReference>
<evidence type="ECO:0000256" key="7">
    <source>
        <dbReference type="SAM" id="Phobius"/>
    </source>
</evidence>
<dbReference type="STRING" id="690850.Desaf_0523"/>
<keyword evidence="4 7" id="KW-1133">Transmembrane helix</keyword>
<feature type="region of interest" description="Disordered" evidence="6">
    <location>
        <begin position="1"/>
        <end position="76"/>
    </location>
</feature>
<keyword evidence="2" id="KW-1003">Cell membrane</keyword>
<feature type="transmembrane region" description="Helical" evidence="7">
    <location>
        <begin position="206"/>
        <end position="228"/>
    </location>
</feature>
<protein>
    <submittedName>
        <fullName evidence="8">Ribonuclease BN</fullName>
    </submittedName>
</protein>
<evidence type="ECO:0000256" key="6">
    <source>
        <dbReference type="SAM" id="MobiDB-lite"/>
    </source>
</evidence>
<dbReference type="KEGG" id="daf:Desaf_0523"/>
<dbReference type="Proteomes" id="UP000007844">
    <property type="component" value="Chromosome"/>
</dbReference>
<name>F3YVR8_DESAF</name>
<proteinExistence type="predicted"/>
<dbReference type="RefSeq" id="WP_014258718.1">
    <property type="nucleotide sequence ID" value="NC_016629.1"/>
</dbReference>
<evidence type="ECO:0000256" key="1">
    <source>
        <dbReference type="ARBA" id="ARBA00004651"/>
    </source>
</evidence>
<keyword evidence="5 7" id="KW-0472">Membrane</keyword>
<dbReference type="NCBIfam" id="TIGR00765">
    <property type="entry name" value="yihY_not_rbn"/>
    <property type="match status" value="1"/>
</dbReference>
<dbReference type="GO" id="GO:0005886">
    <property type="term" value="C:plasma membrane"/>
    <property type="evidence" value="ECO:0007669"/>
    <property type="project" value="UniProtKB-SubCell"/>
</dbReference>
<reference evidence="8 9" key="1">
    <citation type="journal article" date="2011" name="J. Bacteriol.">
        <title>Genome sequence of the mercury-methylating and pleomorphic Desulfovibrio africanus Strain Walvis Bay.</title>
        <authorList>
            <person name="Brown S.D."/>
            <person name="Wall J.D."/>
            <person name="Kucken A.M."/>
            <person name="Gilmour C.C."/>
            <person name="Podar M."/>
            <person name="Brandt C.C."/>
            <person name="Teshima H."/>
            <person name="Detter J.C."/>
            <person name="Han C.S."/>
            <person name="Land M.L."/>
            <person name="Lucas S."/>
            <person name="Han J."/>
            <person name="Pennacchio L."/>
            <person name="Nolan M."/>
            <person name="Pitluck S."/>
            <person name="Woyke T."/>
            <person name="Goodwin L."/>
            <person name="Palumbo A.V."/>
            <person name="Elias D.A."/>
        </authorList>
    </citation>
    <scope>NUCLEOTIDE SEQUENCE [LARGE SCALE GENOMIC DNA]</scope>
    <source>
        <strain evidence="8 9">Walvis Bay</strain>
    </source>
</reference>
<dbReference type="HOGENOM" id="CLU_045539_0_0_7"/>
<feature type="compositionally biased region" description="Basic and acidic residues" evidence="6">
    <location>
        <begin position="20"/>
        <end position="69"/>
    </location>
</feature>
<dbReference type="Pfam" id="PF03631">
    <property type="entry name" value="Virul_fac_BrkB"/>
    <property type="match status" value="1"/>
</dbReference>
<evidence type="ECO:0000256" key="2">
    <source>
        <dbReference type="ARBA" id="ARBA00022475"/>
    </source>
</evidence>
<feature type="transmembrane region" description="Helical" evidence="7">
    <location>
        <begin position="155"/>
        <end position="176"/>
    </location>
</feature>
<evidence type="ECO:0000256" key="4">
    <source>
        <dbReference type="ARBA" id="ARBA00022989"/>
    </source>
</evidence>
<keyword evidence="3 7" id="KW-0812">Transmembrane</keyword>